<evidence type="ECO:0000256" key="1">
    <source>
        <dbReference type="SAM" id="Phobius"/>
    </source>
</evidence>
<organism evidence="2 3">
    <name type="scientific">Egretta garzetta</name>
    <name type="common">Little egret</name>
    <dbReference type="NCBI Taxonomy" id="188379"/>
    <lineage>
        <taxon>Eukaryota</taxon>
        <taxon>Metazoa</taxon>
        <taxon>Chordata</taxon>
        <taxon>Craniata</taxon>
        <taxon>Vertebrata</taxon>
        <taxon>Euteleostomi</taxon>
        <taxon>Archelosauria</taxon>
        <taxon>Archosauria</taxon>
        <taxon>Dinosauria</taxon>
        <taxon>Saurischia</taxon>
        <taxon>Theropoda</taxon>
        <taxon>Coelurosauria</taxon>
        <taxon>Aves</taxon>
        <taxon>Neognathae</taxon>
        <taxon>Neoaves</taxon>
        <taxon>Aequornithes</taxon>
        <taxon>Pelecaniformes</taxon>
        <taxon>Ardeidae</taxon>
        <taxon>Egretta</taxon>
    </lineage>
</organism>
<dbReference type="Proteomes" id="UP000053119">
    <property type="component" value="Unassembled WGS sequence"/>
</dbReference>
<evidence type="ECO:0000313" key="3">
    <source>
        <dbReference type="Proteomes" id="UP000053119"/>
    </source>
</evidence>
<keyword evidence="1" id="KW-0472">Membrane</keyword>
<keyword evidence="3" id="KW-1185">Reference proteome</keyword>
<keyword evidence="1" id="KW-1133">Transmembrane helix</keyword>
<sequence length="37" mass="4333">SYLTDPLRKPTVLPLPIIVTTFRLHHGLLCYFKTLHK</sequence>
<feature type="non-terminal residue" evidence="2">
    <location>
        <position position="37"/>
    </location>
</feature>
<protein>
    <submittedName>
        <fullName evidence="2">Uncharacterized protein</fullName>
    </submittedName>
</protein>
<dbReference type="AlphaFoldDB" id="A0A091ILB4"/>
<feature type="non-terminal residue" evidence="2">
    <location>
        <position position="1"/>
    </location>
</feature>
<gene>
    <name evidence="2" type="ORF">Z169_03831</name>
</gene>
<keyword evidence="1" id="KW-0812">Transmembrane</keyword>
<evidence type="ECO:0000313" key="2">
    <source>
        <dbReference type="EMBL" id="KFP09122.1"/>
    </source>
</evidence>
<feature type="transmembrane region" description="Helical" evidence="1">
    <location>
        <begin position="12"/>
        <end position="32"/>
    </location>
</feature>
<name>A0A091ILB4_EGRGA</name>
<dbReference type="EMBL" id="KK500579">
    <property type="protein sequence ID" value="KFP09122.1"/>
    <property type="molecule type" value="Genomic_DNA"/>
</dbReference>
<reference evidence="2 3" key="1">
    <citation type="submission" date="2014-04" db="EMBL/GenBank/DDBJ databases">
        <title>Genome evolution of avian class.</title>
        <authorList>
            <person name="Zhang G."/>
            <person name="Li C."/>
        </authorList>
    </citation>
    <scope>NUCLEOTIDE SEQUENCE [LARGE SCALE GENOMIC DNA]</scope>
    <source>
        <strain evidence="2">BGI_Z169</strain>
    </source>
</reference>
<proteinExistence type="predicted"/>
<accession>A0A091ILB4</accession>